<evidence type="ECO:0000313" key="3">
    <source>
        <dbReference type="EMBL" id="RAR47345.1"/>
    </source>
</evidence>
<accession>A0A328WQ15</accession>
<dbReference type="PANTHER" id="PTHR32060">
    <property type="entry name" value="TAIL-SPECIFIC PROTEASE"/>
    <property type="match status" value="1"/>
</dbReference>
<organism evidence="3 4">
    <name type="scientific">Flavobacterium lacus</name>
    <dbReference type="NCBI Taxonomy" id="1353778"/>
    <lineage>
        <taxon>Bacteria</taxon>
        <taxon>Pseudomonadati</taxon>
        <taxon>Bacteroidota</taxon>
        <taxon>Flavobacteriia</taxon>
        <taxon>Flavobacteriales</taxon>
        <taxon>Flavobacteriaceae</taxon>
        <taxon>Flavobacterium</taxon>
    </lineage>
</organism>
<feature type="chain" id="PRO_5016324361" evidence="1">
    <location>
        <begin position="19"/>
        <end position="558"/>
    </location>
</feature>
<dbReference type="GO" id="GO:0004175">
    <property type="term" value="F:endopeptidase activity"/>
    <property type="evidence" value="ECO:0007669"/>
    <property type="project" value="TreeGrafter"/>
</dbReference>
<dbReference type="AlphaFoldDB" id="A0A328WQ15"/>
<feature type="signal peptide" evidence="1">
    <location>
        <begin position="1"/>
        <end position="18"/>
    </location>
</feature>
<gene>
    <name evidence="3" type="ORF">B0I10_10918</name>
</gene>
<dbReference type="SMART" id="SM00245">
    <property type="entry name" value="TSPc"/>
    <property type="match status" value="1"/>
</dbReference>
<dbReference type="EMBL" id="QLSV01000009">
    <property type="protein sequence ID" value="RAR47345.1"/>
    <property type="molecule type" value="Genomic_DNA"/>
</dbReference>
<dbReference type="GO" id="GO:0006508">
    <property type="term" value="P:proteolysis"/>
    <property type="evidence" value="ECO:0007669"/>
    <property type="project" value="UniProtKB-KW"/>
</dbReference>
<evidence type="ECO:0000256" key="1">
    <source>
        <dbReference type="SAM" id="SignalP"/>
    </source>
</evidence>
<dbReference type="RefSeq" id="WP_112086357.1">
    <property type="nucleotide sequence ID" value="NZ_QLSV01000009.1"/>
</dbReference>
<keyword evidence="3" id="KW-0378">Hydrolase</keyword>
<evidence type="ECO:0000313" key="4">
    <source>
        <dbReference type="Proteomes" id="UP000249518"/>
    </source>
</evidence>
<dbReference type="OrthoDB" id="5379939at2"/>
<keyword evidence="4" id="KW-1185">Reference proteome</keyword>
<evidence type="ECO:0000259" key="2">
    <source>
        <dbReference type="SMART" id="SM00245"/>
    </source>
</evidence>
<dbReference type="GO" id="GO:0030288">
    <property type="term" value="C:outer membrane-bounded periplasmic space"/>
    <property type="evidence" value="ECO:0007669"/>
    <property type="project" value="TreeGrafter"/>
</dbReference>
<dbReference type="Proteomes" id="UP000249518">
    <property type="component" value="Unassembled WGS sequence"/>
</dbReference>
<dbReference type="InterPro" id="IPR005151">
    <property type="entry name" value="Tail-specific_protease"/>
</dbReference>
<dbReference type="Gene3D" id="3.90.226.10">
    <property type="entry name" value="2-enoyl-CoA Hydratase, Chain A, domain 1"/>
    <property type="match status" value="1"/>
</dbReference>
<keyword evidence="3" id="KW-0645">Protease</keyword>
<dbReference type="PANTHER" id="PTHR32060:SF22">
    <property type="entry name" value="CARBOXYL-TERMINAL-PROCESSING PEPTIDASE 3, CHLOROPLASTIC"/>
    <property type="match status" value="1"/>
</dbReference>
<dbReference type="GO" id="GO:0007165">
    <property type="term" value="P:signal transduction"/>
    <property type="evidence" value="ECO:0007669"/>
    <property type="project" value="TreeGrafter"/>
</dbReference>
<dbReference type="GO" id="GO:0008236">
    <property type="term" value="F:serine-type peptidase activity"/>
    <property type="evidence" value="ECO:0007669"/>
    <property type="project" value="InterPro"/>
</dbReference>
<dbReference type="Pfam" id="PF03572">
    <property type="entry name" value="Peptidase_S41"/>
    <property type="match status" value="1"/>
</dbReference>
<protein>
    <submittedName>
        <fullName evidence="3">C-terminal processing protease CtpA/Prc</fullName>
    </submittedName>
</protein>
<dbReference type="SUPFAM" id="SSF52096">
    <property type="entry name" value="ClpP/crotonase"/>
    <property type="match status" value="1"/>
</dbReference>
<keyword evidence="1" id="KW-0732">Signal</keyword>
<name>A0A328WQ15_9FLAO</name>
<reference evidence="3 4" key="1">
    <citation type="submission" date="2018-06" db="EMBL/GenBank/DDBJ databases">
        <title>Genomic Encyclopedia of Type Strains, Phase III (KMG-III): the genomes of soil and plant-associated and newly described type strains.</title>
        <authorList>
            <person name="Whitman W."/>
        </authorList>
    </citation>
    <scope>NUCLEOTIDE SEQUENCE [LARGE SCALE GENOMIC DNA]</scope>
    <source>
        <strain evidence="3 4">CGMCC 1.12504</strain>
    </source>
</reference>
<comment type="caution">
    <text evidence="3">The sequence shown here is derived from an EMBL/GenBank/DDBJ whole genome shotgun (WGS) entry which is preliminary data.</text>
</comment>
<sequence length="558" mass="65101">MKKILLLILFFVSQIAIANTKVNTQKKVESFIQIWGLLKYHHPEVSKGKYDFNNEFLLEFEKIQLIDNQEELNNEFLNWIKKFDGSKISYKSDDDFFKRKNLHSKNTDFKWINNSNFTNQLIEILTGIKNNAVFGDYYASINSLNKMVGFKNETGLNNFDSTLKSHRMLFLSSFWNSMRYWNVNIYLTEQPWSEILTEMIDEFDSADQLKFELSKEKLFSKLNDSHSNYQYSTTLNSLTNFPDFGGRIINDSLVIDVIFNKNKIEKDAMEIGDIIYEIEGLKLREYYLLKYQNVISASNENYLKSAIEKTYLLASNKDSIRVELLKKNGDKQNRYIHLSKLKYFAERYVRQRPTIEVNSKIIEENIGYVNLYKINKQELKTAFKSFENTKGLIIDLRNYPEFISEADIANYLYPNKKKFLKALAPVFPSYAAYDIEAPLKIIKDPFSSGRTNKNFYKGKVVLLVDRKTASKAEFIGMAIQQSPNCITVGEQTFGAVMNRTEVILMDKTTIDFTGVGAFYPNDERVQRNGLKIDYKIKESAINFHLNHYVEEAIKIINQ</sequence>
<dbReference type="InterPro" id="IPR029045">
    <property type="entry name" value="ClpP/crotonase-like_dom_sf"/>
</dbReference>
<proteinExistence type="predicted"/>
<feature type="domain" description="Tail specific protease" evidence="2">
    <location>
        <begin position="331"/>
        <end position="537"/>
    </location>
</feature>